<feature type="region of interest" description="Disordered" evidence="1">
    <location>
        <begin position="585"/>
        <end position="628"/>
    </location>
</feature>
<organism evidence="3 4">
    <name type="scientific">Reticulomyxa filosa</name>
    <dbReference type="NCBI Taxonomy" id="46433"/>
    <lineage>
        <taxon>Eukaryota</taxon>
        <taxon>Sar</taxon>
        <taxon>Rhizaria</taxon>
        <taxon>Retaria</taxon>
        <taxon>Foraminifera</taxon>
        <taxon>Monothalamids</taxon>
        <taxon>Reticulomyxidae</taxon>
        <taxon>Reticulomyxa</taxon>
    </lineage>
</organism>
<evidence type="ECO:0000313" key="3">
    <source>
        <dbReference type="EMBL" id="ETN98482.1"/>
    </source>
</evidence>
<dbReference type="AlphaFoldDB" id="X6L8Y1"/>
<dbReference type="Proteomes" id="UP000023152">
    <property type="component" value="Unassembled WGS sequence"/>
</dbReference>
<sequence>MTATGQEETDGDKFLIKEYQKVNSADSIRPFYELANDLVNTLCDKHKEAAHYSTKRPFSNIYGVTLSGCVQKQLVIPFISCGYLVFLYHLKEKHLDCDDLGTLQNKHAAILKWVKQSIDKIKKELCTDKIKILKHSKSSLKIKWKGLEYHIAIAWTFSKRQYCEFHYIQNNVHVYPFSPRQLQTIANDLIEEAPIHQRHIMNVNEANKKWKKFLEKNVCASLSLLRIHYMREESIGRNTRLAVLFLKAWQHVAMKNRQHLSNNSLEIICVYLCENLKKTQQQLNTPIFASDIIRQFFGLMMRFIKSRDKKEDKTTGATEVNPIVIEWPYPCLMKAEDTGNYKQKLNSVDRHLEMKFTHWKDLFDACEGSLEIINSGKELRFLEFVWDALSLQKKKISKVNVEDILMLAHQEIYKIDRSNELAKYLVEHCANHLKHKISDLTKEQIMEKCEGLYKSYQLDLYFVATHWDTIKMRVQRLIEEKSKSGTFIWSEKEEGRSPLPVIDELIKNIKTKHMRNEERGENEKEKYGSYCSSSSSLSTDEDNNKENESKGIFFFLLIIFDCHDNYNEQIKYCHLLKNTIEETQKSISPSQGKPKNPLRGRTQAQSIVLDPPRSNSQSSEDEITEEKKQDTVVDMAACIIENEFNKRWFTASEFYAVFSKLYLDRVSSDCPKDLNACERILRTARHPNSKFEMFHKKRNIMGASSTHTIITVFQSKCVMLAKDIHLKINFFKATNFFNLQMKKSAGRCRNYIYPKWVFRLYTKNGLRITNRMHNANKKIKLSFFLFCFFIIFVFNSFIELFFLLVLETFLKIKNQNYLKTALLKFFLKQK</sequence>
<proteinExistence type="predicted"/>
<keyword evidence="4" id="KW-1185">Reference proteome</keyword>
<dbReference type="EMBL" id="ASPP01046553">
    <property type="protein sequence ID" value="ETN98482.1"/>
    <property type="molecule type" value="Genomic_DNA"/>
</dbReference>
<feature type="transmembrane region" description="Helical" evidence="2">
    <location>
        <begin position="781"/>
        <end position="806"/>
    </location>
</feature>
<comment type="caution">
    <text evidence="3">The sequence shown here is derived from an EMBL/GenBank/DDBJ whole genome shotgun (WGS) entry which is preliminary data.</text>
</comment>
<keyword evidence="2" id="KW-0472">Membrane</keyword>
<feature type="region of interest" description="Disordered" evidence="1">
    <location>
        <begin position="513"/>
        <end position="543"/>
    </location>
</feature>
<evidence type="ECO:0000256" key="2">
    <source>
        <dbReference type="SAM" id="Phobius"/>
    </source>
</evidence>
<evidence type="ECO:0000256" key="1">
    <source>
        <dbReference type="SAM" id="MobiDB-lite"/>
    </source>
</evidence>
<name>X6L8Y1_RETFI</name>
<feature type="compositionally biased region" description="Basic and acidic residues" evidence="1">
    <location>
        <begin position="514"/>
        <end position="527"/>
    </location>
</feature>
<keyword evidence="2" id="KW-0812">Transmembrane</keyword>
<evidence type="ECO:0000313" key="4">
    <source>
        <dbReference type="Proteomes" id="UP000023152"/>
    </source>
</evidence>
<accession>X6L8Y1</accession>
<keyword evidence="2" id="KW-1133">Transmembrane helix</keyword>
<reference evidence="3 4" key="1">
    <citation type="journal article" date="2013" name="Curr. Biol.">
        <title>The Genome of the Foraminiferan Reticulomyxa filosa.</title>
        <authorList>
            <person name="Glockner G."/>
            <person name="Hulsmann N."/>
            <person name="Schleicher M."/>
            <person name="Noegel A.A."/>
            <person name="Eichinger L."/>
            <person name="Gallinger C."/>
            <person name="Pawlowski J."/>
            <person name="Sierra R."/>
            <person name="Euteneuer U."/>
            <person name="Pillet L."/>
            <person name="Moustafa A."/>
            <person name="Platzer M."/>
            <person name="Groth M."/>
            <person name="Szafranski K."/>
            <person name="Schliwa M."/>
        </authorList>
    </citation>
    <scope>NUCLEOTIDE SEQUENCE [LARGE SCALE GENOMIC DNA]</scope>
</reference>
<gene>
    <name evidence="3" type="ORF">RFI_39014</name>
</gene>
<protein>
    <submittedName>
        <fullName evidence="3">Uncharacterized protein</fullName>
    </submittedName>
</protein>
<feature type="compositionally biased region" description="Low complexity" evidence="1">
    <location>
        <begin position="528"/>
        <end position="538"/>
    </location>
</feature>